<proteinExistence type="predicted"/>
<feature type="non-terminal residue" evidence="1">
    <location>
        <position position="61"/>
    </location>
</feature>
<gene>
    <name evidence="1" type="ORF">LCGC14_2358000</name>
</gene>
<reference evidence="1" key="1">
    <citation type="journal article" date="2015" name="Nature">
        <title>Complex archaea that bridge the gap between prokaryotes and eukaryotes.</title>
        <authorList>
            <person name="Spang A."/>
            <person name="Saw J.H."/>
            <person name="Jorgensen S.L."/>
            <person name="Zaremba-Niedzwiedzka K."/>
            <person name="Martijn J."/>
            <person name="Lind A.E."/>
            <person name="van Eijk R."/>
            <person name="Schleper C."/>
            <person name="Guy L."/>
            <person name="Ettema T.J."/>
        </authorList>
    </citation>
    <scope>NUCLEOTIDE SEQUENCE</scope>
</reference>
<protein>
    <submittedName>
        <fullName evidence="1">Uncharacterized protein</fullName>
    </submittedName>
</protein>
<name>A0A0F9F299_9ZZZZ</name>
<dbReference type="AlphaFoldDB" id="A0A0F9F299"/>
<evidence type="ECO:0000313" key="1">
    <source>
        <dbReference type="EMBL" id="KKL45202.1"/>
    </source>
</evidence>
<accession>A0A0F9F299</accession>
<organism evidence="1">
    <name type="scientific">marine sediment metagenome</name>
    <dbReference type="NCBI Taxonomy" id="412755"/>
    <lineage>
        <taxon>unclassified sequences</taxon>
        <taxon>metagenomes</taxon>
        <taxon>ecological metagenomes</taxon>
    </lineage>
</organism>
<comment type="caution">
    <text evidence="1">The sequence shown here is derived from an EMBL/GenBank/DDBJ whole genome shotgun (WGS) entry which is preliminary data.</text>
</comment>
<dbReference type="EMBL" id="LAZR01034476">
    <property type="protein sequence ID" value="KKL45202.1"/>
    <property type="molecule type" value="Genomic_DNA"/>
</dbReference>
<sequence length="61" mass="7089">MEKWTMEEITKLKDNWTAPPDLSKLRKILGRSSASIYDRARRLGLPKLSMKETLAIKKKDT</sequence>